<accession>A0ABU7BNK2</accession>
<gene>
    <name evidence="1" type="ORF">ATANTOWER_006520</name>
</gene>
<evidence type="ECO:0000313" key="1">
    <source>
        <dbReference type="EMBL" id="MED6252063.1"/>
    </source>
</evidence>
<dbReference type="EMBL" id="JAHUTI010060743">
    <property type="protein sequence ID" value="MED6252063.1"/>
    <property type="molecule type" value="Genomic_DNA"/>
</dbReference>
<name>A0ABU7BNK2_9TELE</name>
<dbReference type="Proteomes" id="UP001345963">
    <property type="component" value="Unassembled WGS sequence"/>
</dbReference>
<proteinExistence type="predicted"/>
<organism evidence="1 2">
    <name type="scientific">Ataeniobius toweri</name>
    <dbReference type="NCBI Taxonomy" id="208326"/>
    <lineage>
        <taxon>Eukaryota</taxon>
        <taxon>Metazoa</taxon>
        <taxon>Chordata</taxon>
        <taxon>Craniata</taxon>
        <taxon>Vertebrata</taxon>
        <taxon>Euteleostomi</taxon>
        <taxon>Actinopterygii</taxon>
        <taxon>Neopterygii</taxon>
        <taxon>Teleostei</taxon>
        <taxon>Neoteleostei</taxon>
        <taxon>Acanthomorphata</taxon>
        <taxon>Ovalentaria</taxon>
        <taxon>Atherinomorphae</taxon>
        <taxon>Cyprinodontiformes</taxon>
        <taxon>Goodeidae</taxon>
        <taxon>Ataeniobius</taxon>
    </lineage>
</organism>
<protein>
    <submittedName>
        <fullName evidence="1">Uncharacterized protein</fullName>
    </submittedName>
</protein>
<comment type="caution">
    <text evidence="1">The sequence shown here is derived from an EMBL/GenBank/DDBJ whole genome shotgun (WGS) entry which is preliminary data.</text>
</comment>
<keyword evidence="2" id="KW-1185">Reference proteome</keyword>
<evidence type="ECO:0000313" key="2">
    <source>
        <dbReference type="Proteomes" id="UP001345963"/>
    </source>
</evidence>
<sequence length="98" mass="10865">MKKVNERLPYIYTDNVRGRRPGLPPPAAIAKRGLKARAALRALKPRPAGVHSDITPQESADWMEMLWSLAASLVAPDDEEEGIHQLTETLTSFSSEEL</sequence>
<reference evidence="1 2" key="1">
    <citation type="submission" date="2021-07" db="EMBL/GenBank/DDBJ databases">
        <authorList>
            <person name="Palmer J.M."/>
        </authorList>
    </citation>
    <scope>NUCLEOTIDE SEQUENCE [LARGE SCALE GENOMIC DNA]</scope>
    <source>
        <strain evidence="1 2">AT_MEX2019</strain>
        <tissue evidence="1">Muscle</tissue>
    </source>
</reference>